<dbReference type="Proteomes" id="UP000505306">
    <property type="component" value="Chromosome"/>
</dbReference>
<dbReference type="AlphaFoldDB" id="A0A6G6GPE3"/>
<accession>A0A6G6GPE3</accession>
<name>A0A6G6GPE3_9FLAO</name>
<evidence type="ECO:0000256" key="2">
    <source>
        <dbReference type="SAM" id="SignalP"/>
    </source>
</evidence>
<protein>
    <submittedName>
        <fullName evidence="3">Uncharacterized protein</fullName>
    </submittedName>
</protein>
<sequence>MKAKITNLTTLAMFIALPLFAQVGINNTNPQATLDIIASNTSNPSNDDGILVPRINQFPMTNPTANQHSMLVFLTTTDGSNNPGYYYWNEPTMSWLPLGGNSDGWSLTGNAGTNPTTNFLGTTDGQDFVLRTNNAERMRALSNGNIGIGLTGPVAILETGTGVDNFASIKANGVFDTYGYLGVQGENDYDGNTALDINGQEIGVLGISAGGSSTDNIGVYGFSNTVGVRALHSVSNNWAELGTTNFAGNFNGRVAIVGGTDATGTVGTGTLEINNELRIDSNEIITNDDSTLFLQNGNNGDVRMDGNTLIVDSSTNRVGVGDLTPTAKLEIYSSAASERGFRIVKTSGGADGAQIIHNGTGNGLNIRADGINAHGINAASGLYLTNTTFGGGGPFGFDNFGGDSGVAGSGNQIGIIGCAQATASTTADRAGGWFYVQTGGGGGYQTMAFVGARVNNINYKILGSGAVSTVVKDTQGGDRIMVAPEAPEALLEDYGTGTLVNGKAHITIDPILSKNIRIDKSHPLKVFIQLEGQCNGVYVTNKSATSFDVVELDYGNSNVNFSYHIVANRADENRNGTISRYSEMRFDKIDLTTKRIDNILNKPNVDETYNDSSQLSEETPSTKLENKSELKNAKM</sequence>
<feature type="signal peptide" evidence="2">
    <location>
        <begin position="1"/>
        <end position="21"/>
    </location>
</feature>
<feature type="compositionally biased region" description="Basic and acidic residues" evidence="1">
    <location>
        <begin position="624"/>
        <end position="635"/>
    </location>
</feature>
<feature type="region of interest" description="Disordered" evidence="1">
    <location>
        <begin position="604"/>
        <end position="635"/>
    </location>
</feature>
<dbReference type="KEGG" id="mgel:G5B37_12245"/>
<evidence type="ECO:0000256" key="1">
    <source>
        <dbReference type="SAM" id="MobiDB-lite"/>
    </source>
</evidence>
<feature type="chain" id="PRO_5026049809" evidence="2">
    <location>
        <begin position="22"/>
        <end position="635"/>
    </location>
</feature>
<evidence type="ECO:0000313" key="3">
    <source>
        <dbReference type="EMBL" id="QIE60303.1"/>
    </source>
</evidence>
<evidence type="ECO:0000313" key="4">
    <source>
        <dbReference type="Proteomes" id="UP000505306"/>
    </source>
</evidence>
<keyword evidence="2" id="KW-0732">Signal</keyword>
<dbReference type="EMBL" id="CP049057">
    <property type="protein sequence ID" value="QIE60303.1"/>
    <property type="molecule type" value="Genomic_DNA"/>
</dbReference>
<dbReference type="RefSeq" id="WP_164680316.1">
    <property type="nucleotide sequence ID" value="NZ_CP049057.1"/>
</dbReference>
<feature type="compositionally biased region" description="Polar residues" evidence="1">
    <location>
        <begin position="610"/>
        <end position="623"/>
    </location>
</feature>
<gene>
    <name evidence="3" type="ORF">G5B37_12245</name>
</gene>
<organism evidence="3 4">
    <name type="scientific">Rasiella rasia</name>
    <dbReference type="NCBI Taxonomy" id="2744027"/>
    <lineage>
        <taxon>Bacteria</taxon>
        <taxon>Pseudomonadati</taxon>
        <taxon>Bacteroidota</taxon>
        <taxon>Flavobacteriia</taxon>
        <taxon>Flavobacteriales</taxon>
        <taxon>Flavobacteriaceae</taxon>
        <taxon>Rasiella</taxon>
    </lineage>
</organism>
<reference evidence="3 4" key="1">
    <citation type="submission" date="2020-02" db="EMBL/GenBank/DDBJ databases">
        <title>Complete genome sequence of Flavobacteriaceae bacterium.</title>
        <authorList>
            <person name="Kim S.-J."/>
            <person name="Kim Y.-S."/>
            <person name="Kim K.-H."/>
        </authorList>
    </citation>
    <scope>NUCLEOTIDE SEQUENCE [LARGE SCALE GENOMIC DNA]</scope>
    <source>
        <strain evidence="3 4">RR4-40</strain>
    </source>
</reference>
<keyword evidence="4" id="KW-1185">Reference proteome</keyword>
<proteinExistence type="predicted"/>